<feature type="coiled-coil region" evidence="1">
    <location>
        <begin position="384"/>
        <end position="458"/>
    </location>
</feature>
<name>A0A0S4IN07_BODSA</name>
<dbReference type="PANTHER" id="PTHR38019:SF1">
    <property type="entry name" value="N-ACETYLTRANSFERASE DOMAIN-CONTAINING PROTEIN"/>
    <property type="match status" value="1"/>
</dbReference>
<keyword evidence="4" id="KW-1185">Reference proteome</keyword>
<dbReference type="PANTHER" id="PTHR38019">
    <property type="entry name" value="KDA ANTIGEN P200, PUTATIVE-RELATED"/>
    <property type="match status" value="1"/>
</dbReference>
<evidence type="ECO:0000256" key="1">
    <source>
        <dbReference type="SAM" id="Coils"/>
    </source>
</evidence>
<feature type="region of interest" description="Disordered" evidence="2">
    <location>
        <begin position="571"/>
        <end position="599"/>
    </location>
</feature>
<sequence>MSTSIVTFDRRRKAPTTVVSSSATLPLMDSPRTLLACSQEGLDPNEDFYFKEPKDLLLQCRGDRQAAKLKCEHYLTRRDELIDIVTKKREVIIEAMDLTRRNLEAANELKALTSVTTPLSGAGPTSGAGFQQSPGARSGTAGSDSAYGASGSDGFGNLPPSRMADIVSQTSDHNSAQRAAGLLTKKAKLEKQILRMQQVVEANKERQKQEEEEAKRMKAIFAEKEAERAKQKEHDELERKFKEVQIRRRAQQEREERQRREEERAEELERQRQARVLVAEELEQREIERQEKLEQDRRRLEKLAAEKQLEVAMRLEEKKAAAEEVERQRREVIQEKMLEADERRLKLEESNEAQLAARKVTSDIKTKENKGKRDRAAKLFVEKITRFEDKAKIAEIQREKQQEELENYFLHCRLEEAKKERLRREVLKHAQEQEVLRERELQERLVQVEKRIEHIAEEKARNAVLRRVEKELILEDKAHQMLRNRRLLEHESEEGRARFEEKIRRIVAMQDESREADDQRRDLMRRSLLAIKKRIPEPTPGPSDYGAGSALSYIGHKDGAVKMSNAARGSLFAKPEDSPGPGQYTTVPSKSHRGGKLKPLTVMEKQRAKEQRAMMTSSTNNGTKAIMGSSAMHNNFSASLNSSSIVKFPRHSTPPRALSTPLTTVKFSVEDYNSDEDFD</sequence>
<protein>
    <submittedName>
        <fullName evidence="3">Uncharacterized protein</fullName>
    </submittedName>
</protein>
<accession>A0A0S4IN07</accession>
<organism evidence="3 4">
    <name type="scientific">Bodo saltans</name>
    <name type="common">Flagellated protozoan</name>
    <dbReference type="NCBI Taxonomy" id="75058"/>
    <lineage>
        <taxon>Eukaryota</taxon>
        <taxon>Discoba</taxon>
        <taxon>Euglenozoa</taxon>
        <taxon>Kinetoplastea</taxon>
        <taxon>Metakinetoplastina</taxon>
        <taxon>Eubodonida</taxon>
        <taxon>Bodonidae</taxon>
        <taxon>Bodo</taxon>
    </lineage>
</organism>
<dbReference type="AlphaFoldDB" id="A0A0S4IN07"/>
<dbReference type="VEuPathDB" id="TriTrypDB:BSAL_56235"/>
<feature type="region of interest" description="Disordered" evidence="2">
    <location>
        <begin position="117"/>
        <end position="164"/>
    </location>
</feature>
<gene>
    <name evidence="3" type="ORF">BSAL_56235</name>
</gene>
<reference evidence="4" key="1">
    <citation type="submission" date="2015-09" db="EMBL/GenBank/DDBJ databases">
        <authorList>
            <consortium name="Pathogen Informatics"/>
        </authorList>
    </citation>
    <scope>NUCLEOTIDE SEQUENCE [LARGE SCALE GENOMIC DNA]</scope>
    <source>
        <strain evidence="4">Lake Konstanz</strain>
    </source>
</reference>
<evidence type="ECO:0000313" key="3">
    <source>
        <dbReference type="EMBL" id="CUE77136.1"/>
    </source>
</evidence>
<dbReference type="Proteomes" id="UP000051952">
    <property type="component" value="Unassembled WGS sequence"/>
</dbReference>
<evidence type="ECO:0000256" key="2">
    <source>
        <dbReference type="SAM" id="MobiDB-lite"/>
    </source>
</evidence>
<dbReference type="EMBL" id="CYKH01000189">
    <property type="protein sequence ID" value="CUE77136.1"/>
    <property type="molecule type" value="Genomic_DNA"/>
</dbReference>
<feature type="compositionally biased region" description="Low complexity" evidence="2">
    <location>
        <begin position="138"/>
        <end position="152"/>
    </location>
</feature>
<dbReference type="OMA" id="MQDESRE"/>
<keyword evidence="1" id="KW-0175">Coiled coil</keyword>
<feature type="region of interest" description="Disordered" evidence="2">
    <location>
        <begin position="244"/>
        <end position="268"/>
    </location>
</feature>
<proteinExistence type="predicted"/>
<evidence type="ECO:0000313" key="4">
    <source>
        <dbReference type="Proteomes" id="UP000051952"/>
    </source>
</evidence>